<dbReference type="EMBL" id="MU167311">
    <property type="protein sequence ID" value="KAG0143731.1"/>
    <property type="molecule type" value="Genomic_DNA"/>
</dbReference>
<proteinExistence type="predicted"/>
<reference evidence="2" key="1">
    <citation type="submission" date="2013-11" db="EMBL/GenBank/DDBJ databases">
        <title>Genome sequence of the fusiform rust pathogen reveals effectors for host alternation and coevolution with pine.</title>
        <authorList>
            <consortium name="DOE Joint Genome Institute"/>
            <person name="Smith K."/>
            <person name="Pendleton A."/>
            <person name="Kubisiak T."/>
            <person name="Anderson C."/>
            <person name="Salamov A."/>
            <person name="Aerts A."/>
            <person name="Riley R."/>
            <person name="Clum A."/>
            <person name="Lindquist E."/>
            <person name="Ence D."/>
            <person name="Campbell M."/>
            <person name="Kronenberg Z."/>
            <person name="Feau N."/>
            <person name="Dhillon B."/>
            <person name="Hamelin R."/>
            <person name="Burleigh J."/>
            <person name="Smith J."/>
            <person name="Yandell M."/>
            <person name="Nelson C."/>
            <person name="Grigoriev I."/>
            <person name="Davis J."/>
        </authorList>
    </citation>
    <scope>NUCLEOTIDE SEQUENCE</scope>
    <source>
        <strain evidence="2">G11</strain>
    </source>
</reference>
<comment type="caution">
    <text evidence="2">The sequence shown here is derived from an EMBL/GenBank/DDBJ whole genome shotgun (WGS) entry which is preliminary data.</text>
</comment>
<organism evidence="2 3">
    <name type="scientific">Cronartium quercuum f. sp. fusiforme G11</name>
    <dbReference type="NCBI Taxonomy" id="708437"/>
    <lineage>
        <taxon>Eukaryota</taxon>
        <taxon>Fungi</taxon>
        <taxon>Dikarya</taxon>
        <taxon>Basidiomycota</taxon>
        <taxon>Pucciniomycotina</taxon>
        <taxon>Pucciniomycetes</taxon>
        <taxon>Pucciniales</taxon>
        <taxon>Coleosporiaceae</taxon>
        <taxon>Cronartium</taxon>
    </lineage>
</organism>
<dbReference type="Proteomes" id="UP000886653">
    <property type="component" value="Unassembled WGS sequence"/>
</dbReference>
<sequence length="51" mass="5369">MDPVLDQEPRIFKYGALAAFHALPLGDGAAHCKSSQKDEDGSSRPGGARSI</sequence>
<evidence type="ECO:0000313" key="3">
    <source>
        <dbReference type="Proteomes" id="UP000886653"/>
    </source>
</evidence>
<gene>
    <name evidence="2" type="ORF">CROQUDRAFT_95880</name>
</gene>
<feature type="region of interest" description="Disordered" evidence="1">
    <location>
        <begin position="29"/>
        <end position="51"/>
    </location>
</feature>
<protein>
    <submittedName>
        <fullName evidence="2">Uncharacterized protein</fullName>
    </submittedName>
</protein>
<evidence type="ECO:0000313" key="2">
    <source>
        <dbReference type="EMBL" id="KAG0143731.1"/>
    </source>
</evidence>
<accession>A0A9P6NHK4</accession>
<keyword evidence="3" id="KW-1185">Reference proteome</keyword>
<dbReference type="AlphaFoldDB" id="A0A9P6NHK4"/>
<evidence type="ECO:0000256" key="1">
    <source>
        <dbReference type="SAM" id="MobiDB-lite"/>
    </source>
</evidence>
<name>A0A9P6NHK4_9BASI</name>